<accession>A0A2P6F8L6</accession>
<name>A0A2P6F8L6_9MOLU</name>
<dbReference type="AlphaFoldDB" id="A0A2P6F8L6"/>
<gene>
    <name evidence="1" type="ORF">SMSRO_SF029630</name>
</gene>
<evidence type="ECO:0000313" key="1">
    <source>
        <dbReference type="EMBL" id="PQM29795.1"/>
    </source>
</evidence>
<dbReference type="EMBL" id="JTLV02000007">
    <property type="protein sequence ID" value="PQM29795.1"/>
    <property type="molecule type" value="Genomic_DNA"/>
</dbReference>
<evidence type="ECO:0000313" key="2">
    <source>
        <dbReference type="Proteomes" id="UP000031565"/>
    </source>
</evidence>
<comment type="caution">
    <text evidence="1">The sequence shown here is derived from an EMBL/GenBank/DDBJ whole genome shotgun (WGS) entry which is preliminary data.</text>
</comment>
<dbReference type="Proteomes" id="UP000031565">
    <property type="component" value="Unassembled WGS sequence"/>
</dbReference>
<reference evidence="1 2" key="1">
    <citation type="journal article" date="2015" name="MBio">
        <title>Genome sequence of the Drosophila melanogaster male-killing Spiroplasma strain MSRO endosymbiont.</title>
        <authorList>
            <person name="Paredes J.C."/>
            <person name="Herren J.K."/>
            <person name="Schupfer F."/>
            <person name="Marin R."/>
            <person name="Claverol S."/>
            <person name="Kuo C.H."/>
            <person name="Lemaitre B."/>
            <person name="Beven L."/>
        </authorList>
    </citation>
    <scope>NUCLEOTIDE SEQUENCE [LARGE SCALE GENOMIC DNA]</scope>
    <source>
        <strain evidence="1 2">MSRO</strain>
    </source>
</reference>
<organism evidence="1 2">
    <name type="scientific">Spiroplasma poulsonii</name>
    <dbReference type="NCBI Taxonomy" id="2138"/>
    <lineage>
        <taxon>Bacteria</taxon>
        <taxon>Bacillati</taxon>
        <taxon>Mycoplasmatota</taxon>
        <taxon>Mollicutes</taxon>
        <taxon>Entomoplasmatales</taxon>
        <taxon>Spiroplasmataceae</taxon>
        <taxon>Spiroplasma</taxon>
    </lineage>
</organism>
<sequence length="103" mass="12514">MMKLVIIKMPYKVEQKLRRINKWVELIRSYRRIKKTSHDTLIDIRENIKDNRHWMVFPFNVYSSYIPDTETGWKPNNAKPSDYGSYSRIFDNMESTIAQWQIV</sequence>
<proteinExistence type="predicted"/>
<protein>
    <submittedName>
        <fullName evidence="1">Uncharacterized protein</fullName>
    </submittedName>
</protein>
<keyword evidence="2" id="KW-1185">Reference proteome</keyword>